<reference evidence="1 2" key="1">
    <citation type="submission" date="2019-06" db="EMBL/GenBank/DDBJ databases">
        <title>Tsukamurella conjunctivitidis sp. nov., Tsukamurella assacharolytica sp. nov. and Tsukamurella sputae sp. nov. isolated from patients with conjunctivitis, bacteraemia (lymphoma) and respiratory infection (sputum) in Hong Kong.</title>
        <authorList>
            <person name="Teng J.L.L."/>
            <person name="Lee H.H."/>
            <person name="Fong J.Y.H."/>
            <person name="Fok K.M.N."/>
            <person name="Lau S.K.P."/>
            <person name="Woo P.C.Y."/>
        </authorList>
    </citation>
    <scope>NUCLEOTIDE SEQUENCE [LARGE SCALE GENOMIC DNA]</scope>
    <source>
        <strain evidence="1 2">HKU71</strain>
    </source>
</reference>
<comment type="caution">
    <text evidence="1">The sequence shown here is derived from an EMBL/GenBank/DDBJ whole genome shotgun (WGS) entry which is preliminary data.</text>
</comment>
<evidence type="ECO:0000313" key="1">
    <source>
        <dbReference type="EMBL" id="TWS18228.1"/>
    </source>
</evidence>
<organism evidence="1 2">
    <name type="scientific">Tsukamurella asaccharolytica</name>
    <dbReference type="NCBI Taxonomy" id="2592067"/>
    <lineage>
        <taxon>Bacteria</taxon>
        <taxon>Bacillati</taxon>
        <taxon>Actinomycetota</taxon>
        <taxon>Actinomycetes</taxon>
        <taxon>Mycobacteriales</taxon>
        <taxon>Tsukamurellaceae</taxon>
        <taxon>Tsukamurella</taxon>
    </lineage>
</organism>
<protein>
    <recommendedName>
        <fullName evidence="3">DUF559 domain-containing protein</fullName>
    </recommendedName>
</protein>
<name>A0A5C5R603_9ACTN</name>
<proteinExistence type="predicted"/>
<dbReference type="Proteomes" id="UP000317291">
    <property type="component" value="Unassembled WGS sequence"/>
</dbReference>
<evidence type="ECO:0000313" key="2">
    <source>
        <dbReference type="Proteomes" id="UP000317291"/>
    </source>
</evidence>
<evidence type="ECO:0008006" key="3">
    <source>
        <dbReference type="Google" id="ProtNLM"/>
    </source>
</evidence>
<keyword evidence="2" id="KW-1185">Reference proteome</keyword>
<accession>A0A5C5R603</accession>
<sequence length="106" mass="11966">MGSARYRVAIEYDGGYHRSGEQQRIDIARWNAITGQQWTIIRVTSPMLLSGRAAFLDRIARELRTRGWQGPSPTVPPLKLPKIHRLNDVLESKTAGRKLQNVVQSG</sequence>
<dbReference type="OrthoDB" id="3173471at2"/>
<dbReference type="RefSeq" id="WP_146563075.1">
    <property type="nucleotide sequence ID" value="NZ_VIGW01000011.1"/>
</dbReference>
<gene>
    <name evidence="1" type="ORF">FK529_16120</name>
</gene>
<dbReference type="AlphaFoldDB" id="A0A5C5R603"/>
<dbReference type="EMBL" id="VIGW01000011">
    <property type="protein sequence ID" value="TWS18228.1"/>
    <property type="molecule type" value="Genomic_DNA"/>
</dbReference>